<evidence type="ECO:0000313" key="3">
    <source>
        <dbReference type="EMBL" id="CAB4760761.1"/>
    </source>
</evidence>
<evidence type="ECO:0000313" key="4">
    <source>
        <dbReference type="EMBL" id="CAB5067480.1"/>
    </source>
</evidence>
<feature type="domain" description="Amidase" evidence="1">
    <location>
        <begin position="27"/>
        <end position="465"/>
    </location>
</feature>
<dbReference type="InterPro" id="IPR023631">
    <property type="entry name" value="Amidase_dom"/>
</dbReference>
<reference evidence="2" key="1">
    <citation type="submission" date="2020-05" db="EMBL/GenBank/DDBJ databases">
        <authorList>
            <person name="Chiriac C."/>
            <person name="Salcher M."/>
            <person name="Ghai R."/>
            <person name="Kavagutti S V."/>
        </authorList>
    </citation>
    <scope>NUCLEOTIDE SEQUENCE</scope>
</reference>
<accession>A0A6J6Q8P4</accession>
<organism evidence="2">
    <name type="scientific">freshwater metagenome</name>
    <dbReference type="NCBI Taxonomy" id="449393"/>
    <lineage>
        <taxon>unclassified sequences</taxon>
        <taxon>metagenomes</taxon>
        <taxon>ecological metagenomes</taxon>
    </lineage>
</organism>
<dbReference type="InterPro" id="IPR052739">
    <property type="entry name" value="FAAH2"/>
</dbReference>
<dbReference type="EMBL" id="CAEZXX010000046">
    <property type="protein sequence ID" value="CAB4705793.1"/>
    <property type="molecule type" value="Genomic_DNA"/>
</dbReference>
<dbReference type="NCBIfam" id="NF004816">
    <property type="entry name" value="PRK06170.1"/>
    <property type="match status" value="1"/>
</dbReference>
<evidence type="ECO:0000259" key="1">
    <source>
        <dbReference type="Pfam" id="PF01425"/>
    </source>
</evidence>
<dbReference type="Pfam" id="PF01425">
    <property type="entry name" value="Amidase"/>
    <property type="match status" value="1"/>
</dbReference>
<dbReference type="PANTHER" id="PTHR43372">
    <property type="entry name" value="FATTY-ACID AMIDE HYDROLASE"/>
    <property type="match status" value="1"/>
</dbReference>
<dbReference type="SUPFAM" id="SSF75304">
    <property type="entry name" value="Amidase signature (AS) enzymes"/>
    <property type="match status" value="1"/>
</dbReference>
<sequence length="483" mass="51733">MSELPLHHKSLVELRNLLALKELSSRELLDHYVARIETLNPAVNAVVTVDLESGRRAAEAADAEAAAGRHTRPLHGIPITVKDALAVRGLRSTGGAIEHGDHVPTKDADAVALVRSAGAIPFAKTNVPRWSGDIQTYNNIFGTTNNPWDHTRTPGGSSGGAATSVALGFTGFEIGTDIGGSIRFPAAFCGVAGHKPSYGLVPCGGYIDRIDYGMVEPDINVHGPLARSVDDLELLLHILASPRPDRAQAIGHRLPMPRHERIDAFRVAVWSDDDACPVSADVRAAVERAGDVLQSLGAQVNRSARPDLNADASSQLALWLVAAATAPSMGDEDFARYRAIATSPDTPPEVAASLGSFTATHRDWMAADVVRQHLREQWRAFFQQYDALICPVAMTHAFPHTQAGSLPERTVLVDGVERPYMELLWWTVLIGGVHLPATVIPVGTSADGLPIGVQIVAPYMEDRTALAVARAIRNELGPIAFPD</sequence>
<dbReference type="AlphaFoldDB" id="A0A6J6Q8P4"/>
<gene>
    <name evidence="2" type="ORF">UFOPK2602_00842</name>
    <name evidence="3" type="ORF">UFOPK2806_01636</name>
    <name evidence="4" type="ORF">UFOPK4306_02084</name>
</gene>
<dbReference type="EMBL" id="CAEZYY010000023">
    <property type="protein sequence ID" value="CAB4760761.1"/>
    <property type="molecule type" value="Genomic_DNA"/>
</dbReference>
<protein>
    <submittedName>
        <fullName evidence="2">Unannotated protein</fullName>
    </submittedName>
</protein>
<dbReference type="InterPro" id="IPR036928">
    <property type="entry name" value="AS_sf"/>
</dbReference>
<name>A0A6J6Q8P4_9ZZZZ</name>
<dbReference type="PANTHER" id="PTHR43372:SF4">
    <property type="entry name" value="FATTY-ACID AMIDE HYDROLASE 2"/>
    <property type="match status" value="1"/>
</dbReference>
<proteinExistence type="predicted"/>
<evidence type="ECO:0000313" key="2">
    <source>
        <dbReference type="EMBL" id="CAB4705793.1"/>
    </source>
</evidence>
<dbReference type="EMBL" id="CAFBQP010000101">
    <property type="protein sequence ID" value="CAB5067480.1"/>
    <property type="molecule type" value="Genomic_DNA"/>
</dbReference>
<dbReference type="Gene3D" id="3.90.1300.10">
    <property type="entry name" value="Amidase signature (AS) domain"/>
    <property type="match status" value="1"/>
</dbReference>
<dbReference type="GO" id="GO:0012505">
    <property type="term" value="C:endomembrane system"/>
    <property type="evidence" value="ECO:0007669"/>
    <property type="project" value="TreeGrafter"/>
</dbReference>